<dbReference type="Pfam" id="PF10009">
    <property type="entry name" value="DUF2252"/>
    <property type="match status" value="2"/>
</dbReference>
<dbReference type="InterPro" id="IPR011009">
    <property type="entry name" value="Kinase-like_dom_sf"/>
</dbReference>
<reference evidence="1 2" key="1">
    <citation type="submission" date="2014-12" db="EMBL/GenBank/DDBJ databases">
        <title>Mercury Reductase activity and rhizosphere competence traits in the genome of root associated Photobacterium halotolerans MELD1.</title>
        <authorList>
            <person name="Mathew D.C."/>
            <person name="Huang C.-C."/>
        </authorList>
    </citation>
    <scope>NUCLEOTIDE SEQUENCE [LARGE SCALE GENOMIC DNA]</scope>
    <source>
        <strain evidence="1 2">MELD1</strain>
    </source>
</reference>
<keyword evidence="2" id="KW-1185">Reference proteome</keyword>
<proteinExistence type="predicted"/>
<evidence type="ECO:0000313" key="2">
    <source>
        <dbReference type="Proteomes" id="UP000033633"/>
    </source>
</evidence>
<dbReference type="Proteomes" id="UP000033633">
    <property type="component" value="Unassembled WGS sequence"/>
</dbReference>
<dbReference type="PANTHER" id="PTHR39441:SF1">
    <property type="entry name" value="DUF2252 DOMAIN-CONTAINING PROTEIN"/>
    <property type="match status" value="1"/>
</dbReference>
<dbReference type="InterPro" id="IPR018721">
    <property type="entry name" value="DUF2252"/>
</dbReference>
<dbReference type="PANTHER" id="PTHR39441">
    <property type="entry name" value="DUF2252 DOMAIN-CONTAINING PROTEIN"/>
    <property type="match status" value="1"/>
</dbReference>
<evidence type="ECO:0008006" key="3">
    <source>
        <dbReference type="Google" id="ProtNLM"/>
    </source>
</evidence>
<evidence type="ECO:0000313" key="1">
    <source>
        <dbReference type="EMBL" id="KKD01227.1"/>
    </source>
</evidence>
<organism evidence="1 2">
    <name type="scientific">Photobacterium halotolerans</name>
    <dbReference type="NCBI Taxonomy" id="265726"/>
    <lineage>
        <taxon>Bacteria</taxon>
        <taxon>Pseudomonadati</taxon>
        <taxon>Pseudomonadota</taxon>
        <taxon>Gammaproteobacteria</taxon>
        <taxon>Vibrionales</taxon>
        <taxon>Vibrionaceae</taxon>
        <taxon>Photobacterium</taxon>
    </lineage>
</organism>
<dbReference type="EMBL" id="JWYV01000002">
    <property type="protein sequence ID" value="KKD01227.1"/>
    <property type="molecule type" value="Genomic_DNA"/>
</dbReference>
<dbReference type="SUPFAM" id="SSF56112">
    <property type="entry name" value="Protein kinase-like (PK-like)"/>
    <property type="match status" value="1"/>
</dbReference>
<gene>
    <name evidence="1" type="ORF">KY46_03830</name>
</gene>
<protein>
    <recommendedName>
        <fullName evidence="3">DUF2252 domain-containing protein</fullName>
    </recommendedName>
</protein>
<comment type="caution">
    <text evidence="1">The sequence shown here is derived from an EMBL/GenBank/DDBJ whole genome shotgun (WGS) entry which is preliminary data.</text>
</comment>
<dbReference type="AlphaFoldDB" id="A0A0F5VHD1"/>
<dbReference type="PATRIC" id="fig|265726.11.peg.2118"/>
<sequence length="436" mass="49325">MCKQIRLIDGIVPNAENPLNKHLKMAWSPFQFFRGTAQLFYADLAQALFTLPDLLLARPGQTFIMGDCHLSNFGFLTEEGSQGDQVIFSPNDFDDACVGYAVWDIARYLTSLALASDFGCGLLEGRYLTDEVDIDDDLNAVNTDDVRQASEAFLHAYTRRLQDVIEDNDARYNVLKKFDEDHVLDKYCRKASKRAAGGKDFLSKSQLAKSTTFEEGKLRFADKPLKYQRIDTAEYAEAEKTFRPYLDDEVLDIVIRLDAGTGSNNVGRYYFLVGPSDVRSIDDLPLCHIVEVKQQRQAAPIFAFPDINPVNALNPAHLTADCQRFMQRRPDLLLDEVIWRDKHWLVRSRHHARLSVKPEDLILNDKDPSTAFCQYASACGEALALAHSRGDRRSARFEQFMLEGLSGNQDALLTACQQYSEQVIQDYNIHCGLLGK</sequence>
<dbReference type="STRING" id="265726.KY46_03830"/>
<name>A0A0F5VHD1_9GAMM</name>
<accession>A0A0F5VHD1</accession>